<protein>
    <submittedName>
        <fullName evidence="1">Uncharacterized protein</fullName>
    </submittedName>
</protein>
<sequence>MLFQLTLVLFLASSSLAAAVSSRAPDLSIRRKPDPQTSHTLDPRVISTAWENDGAASGATPSITSGNNFINWCLTTGLPLMNGTIPSVATCNPVPQGAIPSPDRMPSVKFVHPPNLGTLPAGQTFVIQLAVRQLHAGLFGSATTNWYGAPQQLDADGLVMGHTHFIIEALESYTQTTPNDPTQYAFFAAVSAPAVNGVISQNVTNGLPAGVYKLSSMNAAMNHQPVVVGIPNHASLDDTVYFTVA</sequence>
<name>A0ACB8QGE8_9AGAM</name>
<accession>A0ACB8QGE8</accession>
<proteinExistence type="predicted"/>
<gene>
    <name evidence="1" type="ORF">K488DRAFT_87375</name>
</gene>
<comment type="caution">
    <text evidence="1">The sequence shown here is derived from an EMBL/GenBank/DDBJ whole genome shotgun (WGS) entry which is preliminary data.</text>
</comment>
<reference evidence="1" key="1">
    <citation type="submission" date="2021-02" db="EMBL/GenBank/DDBJ databases">
        <authorList>
            <consortium name="DOE Joint Genome Institute"/>
            <person name="Ahrendt S."/>
            <person name="Looney B.P."/>
            <person name="Miyauchi S."/>
            <person name="Morin E."/>
            <person name="Drula E."/>
            <person name="Courty P.E."/>
            <person name="Chicoki N."/>
            <person name="Fauchery L."/>
            <person name="Kohler A."/>
            <person name="Kuo A."/>
            <person name="Labutti K."/>
            <person name="Pangilinan J."/>
            <person name="Lipzen A."/>
            <person name="Riley R."/>
            <person name="Andreopoulos W."/>
            <person name="He G."/>
            <person name="Johnson J."/>
            <person name="Barry K.W."/>
            <person name="Grigoriev I.V."/>
            <person name="Nagy L."/>
            <person name="Hibbett D."/>
            <person name="Henrissat B."/>
            <person name="Matheny P.B."/>
            <person name="Labbe J."/>
            <person name="Martin F."/>
        </authorList>
    </citation>
    <scope>NUCLEOTIDE SEQUENCE</scope>
    <source>
        <strain evidence="1">EC-137</strain>
    </source>
</reference>
<organism evidence="1 2">
    <name type="scientific">Vararia minispora EC-137</name>
    <dbReference type="NCBI Taxonomy" id="1314806"/>
    <lineage>
        <taxon>Eukaryota</taxon>
        <taxon>Fungi</taxon>
        <taxon>Dikarya</taxon>
        <taxon>Basidiomycota</taxon>
        <taxon>Agaricomycotina</taxon>
        <taxon>Agaricomycetes</taxon>
        <taxon>Russulales</taxon>
        <taxon>Lachnocladiaceae</taxon>
        <taxon>Vararia</taxon>
    </lineage>
</organism>
<reference evidence="1" key="2">
    <citation type="journal article" date="2022" name="New Phytol.">
        <title>Evolutionary transition to the ectomycorrhizal habit in the genomes of a hyperdiverse lineage of mushroom-forming fungi.</title>
        <authorList>
            <person name="Looney B."/>
            <person name="Miyauchi S."/>
            <person name="Morin E."/>
            <person name="Drula E."/>
            <person name="Courty P.E."/>
            <person name="Kohler A."/>
            <person name="Kuo A."/>
            <person name="LaButti K."/>
            <person name="Pangilinan J."/>
            <person name="Lipzen A."/>
            <person name="Riley R."/>
            <person name="Andreopoulos W."/>
            <person name="He G."/>
            <person name="Johnson J."/>
            <person name="Nolan M."/>
            <person name="Tritt A."/>
            <person name="Barry K.W."/>
            <person name="Grigoriev I.V."/>
            <person name="Nagy L.G."/>
            <person name="Hibbett D."/>
            <person name="Henrissat B."/>
            <person name="Matheny P.B."/>
            <person name="Labbe J."/>
            <person name="Martin F.M."/>
        </authorList>
    </citation>
    <scope>NUCLEOTIDE SEQUENCE</scope>
    <source>
        <strain evidence="1">EC-137</strain>
    </source>
</reference>
<dbReference type="EMBL" id="MU273602">
    <property type="protein sequence ID" value="KAI0030879.1"/>
    <property type="molecule type" value="Genomic_DNA"/>
</dbReference>
<evidence type="ECO:0000313" key="2">
    <source>
        <dbReference type="Proteomes" id="UP000814128"/>
    </source>
</evidence>
<evidence type="ECO:0000313" key="1">
    <source>
        <dbReference type="EMBL" id="KAI0030879.1"/>
    </source>
</evidence>
<dbReference type="Proteomes" id="UP000814128">
    <property type="component" value="Unassembled WGS sequence"/>
</dbReference>
<keyword evidence="2" id="KW-1185">Reference proteome</keyword>